<dbReference type="Proteomes" id="UP000542813">
    <property type="component" value="Unassembled WGS sequence"/>
</dbReference>
<dbReference type="SUPFAM" id="SSF160631">
    <property type="entry name" value="SMI1/KNR4-like"/>
    <property type="match status" value="1"/>
</dbReference>
<reference evidence="2 3" key="1">
    <citation type="submission" date="2020-08" db="EMBL/GenBank/DDBJ databases">
        <title>Sequencing the genomes of 1000 actinobacteria strains.</title>
        <authorList>
            <person name="Klenk H.-P."/>
        </authorList>
    </citation>
    <scope>NUCLEOTIDE SEQUENCE [LARGE SCALE GENOMIC DNA]</scope>
    <source>
        <strain evidence="2 3">DSM 102122</strain>
    </source>
</reference>
<dbReference type="SMART" id="SM00860">
    <property type="entry name" value="SMI1_KNR4"/>
    <property type="match status" value="1"/>
</dbReference>
<protein>
    <submittedName>
        <fullName evidence="2">Cell wall assembly regulator SMI1</fullName>
    </submittedName>
</protein>
<keyword evidence="3" id="KW-1185">Reference proteome</keyword>
<accession>A0A7W9GVB0</accession>
<name>A0A7W9GVB0_9ACTN</name>
<dbReference type="InterPro" id="IPR037883">
    <property type="entry name" value="Knr4/Smi1-like_sf"/>
</dbReference>
<dbReference type="AlphaFoldDB" id="A0A7W9GVB0"/>
<feature type="domain" description="Knr4/Smi1-like" evidence="1">
    <location>
        <begin position="156"/>
        <end position="299"/>
    </location>
</feature>
<evidence type="ECO:0000259" key="1">
    <source>
        <dbReference type="SMART" id="SM00860"/>
    </source>
</evidence>
<proteinExistence type="predicted"/>
<dbReference type="InterPro" id="IPR018958">
    <property type="entry name" value="Knr4/Smi1-like_dom"/>
</dbReference>
<dbReference type="Gene3D" id="3.40.1580.10">
    <property type="entry name" value="SMI1/KNR4-like"/>
    <property type="match status" value="1"/>
</dbReference>
<evidence type="ECO:0000313" key="3">
    <source>
        <dbReference type="Proteomes" id="UP000542813"/>
    </source>
</evidence>
<evidence type="ECO:0000313" key="2">
    <source>
        <dbReference type="EMBL" id="MBB5790743.1"/>
    </source>
</evidence>
<sequence length="449" mass="47417">MATLHELSTWIPALETLLRDAPAHVDLVEFSGTVGSGSSGGSHRMDGGSPPDGWHADFALFDALMDVAGQANGRTVGVVLRASRSGRREVELIELPEAASYGMGDIVGDLILVYGALPALYRRQPGLAATSRPTAPSADPAALTRLAHDKLPTSGGATSAQLDAVESRLGTTLTDEVRALYLAAGRGELIVGGEDGFYGMELIPLDDHETRGWYLPEARMSEWRFGAKETLGLDPQRKVQPLGATPLWFPVGHDWGGNAYAVDLTPDVRGHRGQVVFLDHEQNAGATFVAESLTELLVHGREGEPTGPVADAHTAHVNDRNGVTVAQAASDDDLEVVSLGLLDAPADLTPLLDRPRIRTLDAPPGTLADPRQAARFPGLEYLSMGLAEWRTVLDGDSVPSGLLAARVAGRYGDDDLAAVVATANEVLGRWGRPLIQVTRLAGPDGRAGG</sequence>
<organism evidence="2 3">
    <name type="scientific">Jiangella mangrovi</name>
    <dbReference type="NCBI Taxonomy" id="1524084"/>
    <lineage>
        <taxon>Bacteria</taxon>
        <taxon>Bacillati</taxon>
        <taxon>Actinomycetota</taxon>
        <taxon>Actinomycetes</taxon>
        <taxon>Jiangellales</taxon>
        <taxon>Jiangellaceae</taxon>
        <taxon>Jiangella</taxon>
    </lineage>
</organism>
<dbReference type="RefSeq" id="WP_184827033.1">
    <property type="nucleotide sequence ID" value="NZ_JACHMM010000001.1"/>
</dbReference>
<dbReference type="EMBL" id="JACHMM010000001">
    <property type="protein sequence ID" value="MBB5790743.1"/>
    <property type="molecule type" value="Genomic_DNA"/>
</dbReference>
<comment type="caution">
    <text evidence="2">The sequence shown here is derived from an EMBL/GenBank/DDBJ whole genome shotgun (WGS) entry which is preliminary data.</text>
</comment>
<dbReference type="Pfam" id="PF09346">
    <property type="entry name" value="SMI1_KNR4"/>
    <property type="match status" value="1"/>
</dbReference>
<gene>
    <name evidence="2" type="ORF">HD601_005318</name>
</gene>